<organism evidence="10 11">
    <name type="scientific">Pedobacter hiemivivus</name>
    <dbReference type="NCBI Taxonomy" id="2530454"/>
    <lineage>
        <taxon>Bacteria</taxon>
        <taxon>Pseudomonadati</taxon>
        <taxon>Bacteroidota</taxon>
        <taxon>Sphingobacteriia</taxon>
        <taxon>Sphingobacteriales</taxon>
        <taxon>Sphingobacteriaceae</taxon>
        <taxon>Pedobacter</taxon>
    </lineage>
</organism>
<dbReference type="InterPro" id="IPR039426">
    <property type="entry name" value="TonB-dep_rcpt-like"/>
</dbReference>
<comment type="caution">
    <text evidence="10">The sequence shown here is derived from an EMBL/GenBank/DDBJ whole genome shotgun (WGS) entry which is preliminary data.</text>
</comment>
<evidence type="ECO:0000256" key="2">
    <source>
        <dbReference type="ARBA" id="ARBA00022448"/>
    </source>
</evidence>
<dbReference type="InterPro" id="IPR012910">
    <property type="entry name" value="Plug_dom"/>
</dbReference>
<dbReference type="InterPro" id="IPR037066">
    <property type="entry name" value="Plug_dom_sf"/>
</dbReference>
<dbReference type="Pfam" id="PF13715">
    <property type="entry name" value="CarbopepD_reg_2"/>
    <property type="match status" value="1"/>
</dbReference>
<keyword evidence="3 7" id="KW-1134">Transmembrane beta strand</keyword>
<evidence type="ECO:0000256" key="5">
    <source>
        <dbReference type="ARBA" id="ARBA00023136"/>
    </source>
</evidence>
<dbReference type="SUPFAM" id="SSF49464">
    <property type="entry name" value="Carboxypeptidase regulatory domain-like"/>
    <property type="match status" value="1"/>
</dbReference>
<dbReference type="InterPro" id="IPR036942">
    <property type="entry name" value="Beta-barrel_TonB_sf"/>
</dbReference>
<dbReference type="InterPro" id="IPR008969">
    <property type="entry name" value="CarboxyPept-like_regulatory"/>
</dbReference>
<dbReference type="Gene3D" id="2.170.130.10">
    <property type="entry name" value="TonB-dependent receptor, plug domain"/>
    <property type="match status" value="1"/>
</dbReference>
<feature type="domain" description="TonB-dependent receptor plug" evidence="9">
    <location>
        <begin position="227"/>
        <end position="350"/>
    </location>
</feature>
<keyword evidence="11" id="KW-1185">Reference proteome</keyword>
<reference evidence="10 11" key="1">
    <citation type="submission" date="2019-02" db="EMBL/GenBank/DDBJ databases">
        <title>Pedobacter sp. RP-3-8 sp. nov., isolated from Arctic soil.</title>
        <authorList>
            <person name="Dahal R.H."/>
        </authorList>
    </citation>
    <scope>NUCLEOTIDE SEQUENCE [LARGE SCALE GENOMIC DNA]</scope>
    <source>
        <strain evidence="10 11">RP-3-8</strain>
    </source>
</reference>
<evidence type="ECO:0000256" key="7">
    <source>
        <dbReference type="PROSITE-ProRule" id="PRU01360"/>
    </source>
</evidence>
<dbReference type="Proteomes" id="UP000291117">
    <property type="component" value="Unassembled WGS sequence"/>
</dbReference>
<keyword evidence="8" id="KW-1133">Transmembrane helix</keyword>
<dbReference type="Gene3D" id="2.40.170.20">
    <property type="entry name" value="TonB-dependent receptor, beta-barrel domain"/>
    <property type="match status" value="1"/>
</dbReference>
<dbReference type="RefSeq" id="WP_131606905.1">
    <property type="nucleotide sequence ID" value="NZ_SJSM01000001.1"/>
</dbReference>
<proteinExistence type="inferred from homology"/>
<dbReference type="OrthoDB" id="9768177at2"/>
<evidence type="ECO:0000313" key="11">
    <source>
        <dbReference type="Proteomes" id="UP000291117"/>
    </source>
</evidence>
<dbReference type="Pfam" id="PF07715">
    <property type="entry name" value="Plug"/>
    <property type="match status" value="1"/>
</dbReference>
<accession>A0A4R0NGB4</accession>
<dbReference type="NCBIfam" id="TIGR04057">
    <property type="entry name" value="SusC_RagA_signa"/>
    <property type="match status" value="1"/>
</dbReference>
<evidence type="ECO:0000256" key="8">
    <source>
        <dbReference type="SAM" id="Phobius"/>
    </source>
</evidence>
<dbReference type="InterPro" id="IPR023996">
    <property type="entry name" value="TonB-dep_OMP_SusC/RagA"/>
</dbReference>
<dbReference type="AlphaFoldDB" id="A0A4R0NGB4"/>
<comment type="similarity">
    <text evidence="7">Belongs to the TonB-dependent receptor family.</text>
</comment>
<evidence type="ECO:0000313" key="10">
    <source>
        <dbReference type="EMBL" id="TCC99570.1"/>
    </source>
</evidence>
<dbReference type="PROSITE" id="PS52016">
    <property type="entry name" value="TONB_DEPENDENT_REC_3"/>
    <property type="match status" value="1"/>
</dbReference>
<name>A0A4R0NGB4_9SPHI</name>
<protein>
    <submittedName>
        <fullName evidence="10">SusC/RagA family TonB-linked outer membrane protein</fullName>
    </submittedName>
</protein>
<dbReference type="Gene3D" id="2.60.40.1120">
    <property type="entry name" value="Carboxypeptidase-like, regulatory domain"/>
    <property type="match status" value="1"/>
</dbReference>
<dbReference type="NCBIfam" id="TIGR04056">
    <property type="entry name" value="OMP_RagA_SusC"/>
    <property type="match status" value="1"/>
</dbReference>
<keyword evidence="6 7" id="KW-0998">Cell outer membrane</keyword>
<keyword evidence="2 7" id="KW-0813">Transport</keyword>
<feature type="transmembrane region" description="Helical" evidence="8">
    <location>
        <begin position="21"/>
        <end position="39"/>
    </location>
</feature>
<evidence type="ECO:0000256" key="1">
    <source>
        <dbReference type="ARBA" id="ARBA00004571"/>
    </source>
</evidence>
<dbReference type="InterPro" id="IPR023997">
    <property type="entry name" value="TonB-dep_OMP_SusC/RagA_CS"/>
</dbReference>
<comment type="subcellular location">
    <subcellularLocation>
        <location evidence="1 7">Cell outer membrane</location>
        <topology evidence="1 7">Multi-pass membrane protein</topology>
    </subcellularLocation>
</comment>
<dbReference type="EMBL" id="SJSM01000001">
    <property type="protein sequence ID" value="TCC99570.1"/>
    <property type="molecule type" value="Genomic_DNA"/>
</dbReference>
<dbReference type="SUPFAM" id="SSF56935">
    <property type="entry name" value="Porins"/>
    <property type="match status" value="1"/>
</dbReference>
<gene>
    <name evidence="10" type="ORF">EZ444_02525</name>
</gene>
<keyword evidence="5 7" id="KW-0472">Membrane</keyword>
<keyword evidence="4 7" id="KW-0812">Transmembrane</keyword>
<sequence length="1105" mass="122272">MYKINFMKRDVLRKSIQKTLFIMRLTIIIILIAVIQLSAKDTRGQTLTYNKKGITFFDLVMEIRKQTSYGVVWSEGLLNGHELIDADFYNTPVEKVLDKLLFGRSVTYKIVGKAIVIKVDNRSLIEKGIGVLVGIDIRGRVLDENNVPLVGATVKVKGSTNSTVTNANGEFSLQNVNAKDILVISFIGYNSKEIKASENLKSISLISSTDKLQEVEINAGYYTVTDRERTGNISRVDAKAISQNPVSNPLMALQGRVTGLQVTQQSGIPGGGFNIQIRGQNSLKSGNNPLYIIDGVVFPSQNLSTGQSTLYGLPGASNLASINPGDIESIEVLKDADATAIYGSRGANGVILITTKRGKAGKTTVGASFNAGFSEVGHFVNTLNTEEYLSMRREAFKNDALQPGALDHDLNGIWKQDNEINWQKELIGGKAKNTSTSVNVNGGDNKNNYILAANYYTEGTVFPGDFGLKRASVRSGINLGAPNDKLTVNLYATYTNTKRDLLNQDLTLYILLAPNAPQPYNQEGKLNWDNSTVVTNPMALLLQKNNSTTDNLLANLSFNYKIFPNFKFKASLSYNTIRTEGTRKFPLASISPIYNYTAVNRSTSFSNNYNKNLSFEPQFNYNNSFGLIKIDALLGLTLQNTQYKLTTVNASNFSSDELMDNIGSAGLITNAELLPGFKYRYLGLFSRLNFNIKEKYFINFTARRDGSSRFGPDKKFANFGAIGAAWILSEEQFLRHTLPFVSFAKIRASYGITGNDQIGDYRYLSLWNSSSSYQGAPTLSVASIANNDFAWETNQKLEAGIQLGIFKDKLNINISFYRNRSSNQLLFKDLPISIGPAFIYANLPATVQNTGWEFDSSYKIIGSKNFNWTTSFNLTIPKNKLISYPGLSTSNDFDTYVIGEPLAIGKFYNASVSNQSGLYVIEDKDNSGTINPPDRQEIRFLGQKYYGGFQNSIRFKQFSLDMLLSFVDQKGNSYQTTTLSNPGRFTGEKISNQLTAVLERWQKEGDATSVQKFSTLTSVNTLNSRAKQSTLSVVDASYIRLRNIALSFNLPNHLLEKVKISNCAIYLQAQNLVTITKYIGLDPETATLGMLPPLRTFAIGINLSL</sequence>
<evidence type="ECO:0000256" key="6">
    <source>
        <dbReference type="ARBA" id="ARBA00023237"/>
    </source>
</evidence>
<evidence type="ECO:0000256" key="4">
    <source>
        <dbReference type="ARBA" id="ARBA00022692"/>
    </source>
</evidence>
<evidence type="ECO:0000259" key="9">
    <source>
        <dbReference type="Pfam" id="PF07715"/>
    </source>
</evidence>
<dbReference type="GO" id="GO:0009279">
    <property type="term" value="C:cell outer membrane"/>
    <property type="evidence" value="ECO:0007669"/>
    <property type="project" value="UniProtKB-SubCell"/>
</dbReference>
<evidence type="ECO:0000256" key="3">
    <source>
        <dbReference type="ARBA" id="ARBA00022452"/>
    </source>
</evidence>